<reference evidence="2 3" key="1">
    <citation type="submission" date="2014-11" db="EMBL/GenBank/DDBJ databases">
        <authorList>
            <person name="Zhu J."/>
            <person name="Qi W."/>
            <person name="Song R."/>
        </authorList>
    </citation>
    <scope>NUCLEOTIDE SEQUENCE [LARGE SCALE GENOMIC DNA]</scope>
</reference>
<sequence>MKGIRSGIIGLVIVGLSSTHAISTLPRSSHVAMTPLRSIARVPRATAVPLLSQIRQSYLRATQAQRKLVSLIGAVKVSAPKADKAESVMAPAAVGGVEKRGRRVALSAAASPPATVMQNEPCYDASLAIHGVLCSRKM</sequence>
<feature type="chain" id="PRO_5005187713" evidence="1">
    <location>
        <begin position="22"/>
        <end position="138"/>
    </location>
</feature>
<evidence type="ECO:0000313" key="3">
    <source>
        <dbReference type="Proteomes" id="UP000041254"/>
    </source>
</evidence>
<accession>A0A0G4EWC9</accession>
<feature type="signal peptide" evidence="1">
    <location>
        <begin position="1"/>
        <end position="21"/>
    </location>
</feature>
<dbReference type="EMBL" id="CDMY01000329">
    <property type="protein sequence ID" value="CEM02558.1"/>
    <property type="molecule type" value="Genomic_DNA"/>
</dbReference>
<name>A0A0G4EWC9_VITBC</name>
<evidence type="ECO:0000256" key="1">
    <source>
        <dbReference type="SAM" id="SignalP"/>
    </source>
</evidence>
<dbReference type="VEuPathDB" id="CryptoDB:Vbra_20944"/>
<dbReference type="InParanoid" id="A0A0G4EWC9"/>
<proteinExistence type="predicted"/>
<gene>
    <name evidence="2" type="ORF">Vbra_20944</name>
</gene>
<keyword evidence="3" id="KW-1185">Reference proteome</keyword>
<evidence type="ECO:0000313" key="2">
    <source>
        <dbReference type="EMBL" id="CEM02558.1"/>
    </source>
</evidence>
<dbReference type="Proteomes" id="UP000041254">
    <property type="component" value="Unassembled WGS sequence"/>
</dbReference>
<organism evidence="2 3">
    <name type="scientific">Vitrella brassicaformis (strain CCMP3155)</name>
    <dbReference type="NCBI Taxonomy" id="1169540"/>
    <lineage>
        <taxon>Eukaryota</taxon>
        <taxon>Sar</taxon>
        <taxon>Alveolata</taxon>
        <taxon>Colpodellida</taxon>
        <taxon>Vitrellaceae</taxon>
        <taxon>Vitrella</taxon>
    </lineage>
</organism>
<keyword evidence="1" id="KW-0732">Signal</keyword>
<dbReference type="AlphaFoldDB" id="A0A0G4EWC9"/>
<protein>
    <submittedName>
        <fullName evidence="2">Uncharacterized protein</fullName>
    </submittedName>
</protein>